<organism evidence="1 4">
    <name type="scientific">Streptococcus suis</name>
    <dbReference type="NCBI Taxonomy" id="1307"/>
    <lineage>
        <taxon>Bacteria</taxon>
        <taxon>Bacillati</taxon>
        <taxon>Bacillota</taxon>
        <taxon>Bacilli</taxon>
        <taxon>Lactobacillales</taxon>
        <taxon>Streptococcaceae</taxon>
        <taxon>Streptococcus</taxon>
    </lineage>
</organism>
<evidence type="ECO:0000313" key="3">
    <source>
        <dbReference type="Proteomes" id="UP000072353"/>
    </source>
</evidence>
<name>A0A0Z8EXF6_STRSU</name>
<dbReference type="Proteomes" id="UP000072353">
    <property type="component" value="Unassembled WGS sequence"/>
</dbReference>
<reference evidence="3 4" key="1">
    <citation type="submission" date="2016-02" db="EMBL/GenBank/DDBJ databases">
        <authorList>
            <consortium name="Pathogen Informatics"/>
        </authorList>
    </citation>
    <scope>NUCLEOTIDE SEQUENCE [LARGE SCALE GENOMIC DNA]</scope>
    <source>
        <strain evidence="1 4">LSS59</strain>
        <strain evidence="2 3">SS975</strain>
    </source>
</reference>
<accession>A0A0Z8EXF6</accession>
<proteinExistence type="predicted"/>
<dbReference type="AlphaFoldDB" id="A0A0Z8EXF6"/>
<dbReference type="Proteomes" id="UP000073200">
    <property type="component" value="Unassembled WGS sequence"/>
</dbReference>
<dbReference type="RefSeq" id="WP_052500098.1">
    <property type="nucleotide sequence ID" value="NZ_CEGO01000004.1"/>
</dbReference>
<evidence type="ECO:0000313" key="1">
    <source>
        <dbReference type="EMBL" id="CYU70028.1"/>
    </source>
</evidence>
<dbReference type="EMBL" id="FILL01000001">
    <property type="protein sequence ID" value="CYX19428.1"/>
    <property type="molecule type" value="Genomic_DNA"/>
</dbReference>
<protein>
    <submittedName>
        <fullName evidence="1">Uncharacterized protein</fullName>
    </submittedName>
</protein>
<evidence type="ECO:0000313" key="2">
    <source>
        <dbReference type="EMBL" id="CYX19428.1"/>
    </source>
</evidence>
<gene>
    <name evidence="1" type="ORF">ERS132421_00309</name>
    <name evidence="2" type="ORF">ERS132521_00173</name>
</gene>
<sequence length="395" mass="46403">MVELGITSYLFGKIADFSIGSLLDNFDFKEENDKRKLEEFIEDYKSKISQRHKENPDFEQIEKFWKENQVVENLIDIRYFQKGKYKSYNEFISDLQEKNYEMNSDLCFSLMDQFNEELKLAIEHISNFSKADIASMNNLPVLENMENKLTEMSSIIESTYSEILTNLEEFGKKNEIKTKKQLKYIQESRIDNIHFTHPISSKINITMRGDYKYNYYLFNSFAFEGNFGSNPTAYLIYSKDDGPIQIHTSEQGLQPDNLLVLKFENPQIIGNKYLYKIQKEYCYYSNQSVYDIRPFILVILGENSMGFVTLTVINKTMKQGNSYVLPFTGTNQFIPQARILVWPNAKDLLKKLPEPQTKRSFFLDKSVVDDVIAIKKEFLFALKQDVREVLQSEYE</sequence>
<dbReference type="EMBL" id="FIHG01000001">
    <property type="protein sequence ID" value="CYU70028.1"/>
    <property type="molecule type" value="Genomic_DNA"/>
</dbReference>
<evidence type="ECO:0000313" key="4">
    <source>
        <dbReference type="Proteomes" id="UP000073200"/>
    </source>
</evidence>